<sequence length="104" mass="11754">MNEAIERLKKGEAVVVDEFQRLSRKYWQLLASPHPEGALYLSDSSMKVIKEAFDRRSPLLGLAMPLEVPIIRFADALVSLQDLKDLEALERRSKGSLDSSSRKP</sequence>
<proteinExistence type="predicted"/>
<name>A0A977PL68_9CREN</name>
<keyword evidence="2" id="KW-1185">Reference proteome</keyword>
<dbReference type="KEGG" id="ipc:IPA_07860"/>
<reference evidence="1" key="1">
    <citation type="submission" date="2013-11" db="EMBL/GenBank/DDBJ databases">
        <title>Comparative genomics of Ignicoccus.</title>
        <authorList>
            <person name="Podar M."/>
        </authorList>
    </citation>
    <scope>NUCLEOTIDE SEQUENCE</scope>
    <source>
        <strain evidence="1">DSM 13166</strain>
    </source>
</reference>
<accession>A0A977PL68</accession>
<dbReference type="EMBL" id="CP006868">
    <property type="protein sequence ID" value="UXD22742.1"/>
    <property type="molecule type" value="Genomic_DNA"/>
</dbReference>
<evidence type="ECO:0000313" key="2">
    <source>
        <dbReference type="Proteomes" id="UP001063698"/>
    </source>
</evidence>
<evidence type="ECO:0000313" key="1">
    <source>
        <dbReference type="EMBL" id="UXD22742.1"/>
    </source>
</evidence>
<dbReference type="AlphaFoldDB" id="A0A977PL68"/>
<dbReference type="Proteomes" id="UP001063698">
    <property type="component" value="Chromosome"/>
</dbReference>
<protein>
    <submittedName>
        <fullName evidence="1">Uncharacterized protein</fullName>
    </submittedName>
</protein>
<gene>
    <name evidence="1" type="ORF">IPA_07860</name>
</gene>
<organism evidence="1 2">
    <name type="scientific">Ignicoccus pacificus DSM 13166</name>
    <dbReference type="NCBI Taxonomy" id="940294"/>
    <lineage>
        <taxon>Archaea</taxon>
        <taxon>Thermoproteota</taxon>
        <taxon>Thermoprotei</taxon>
        <taxon>Desulfurococcales</taxon>
        <taxon>Desulfurococcaceae</taxon>
        <taxon>Ignicoccus</taxon>
    </lineage>
</organism>